<sequence>MSTKTLRRTPNFPETRKSTPSSTSSSSTIKAPSAVPAPLSVNKAQPASASAVRTTKRLNIEEQMIRAKTKGGILEAAEQAAKSLIPPSPGPAPRGPLPAVPRRR</sequence>
<feature type="compositionally biased region" description="Pro residues" evidence="1">
    <location>
        <begin position="86"/>
        <end position="104"/>
    </location>
</feature>
<comment type="caution">
    <text evidence="2">The sequence shown here is derived from an EMBL/GenBank/DDBJ whole genome shotgun (WGS) entry which is preliminary data.</text>
</comment>
<dbReference type="AlphaFoldDB" id="A0A1J9QLL3"/>
<evidence type="ECO:0000313" key="2">
    <source>
        <dbReference type="EMBL" id="OJD29345.1"/>
    </source>
</evidence>
<keyword evidence="3" id="KW-1185">Reference proteome</keyword>
<dbReference type="RefSeq" id="XP_020125605.1">
    <property type="nucleotide sequence ID" value="XM_020279535.1"/>
</dbReference>
<feature type="region of interest" description="Disordered" evidence="1">
    <location>
        <begin position="81"/>
        <end position="104"/>
    </location>
</feature>
<evidence type="ECO:0000313" key="3">
    <source>
        <dbReference type="Proteomes" id="UP000183809"/>
    </source>
</evidence>
<protein>
    <submittedName>
        <fullName evidence="2">Uncharacterized protein</fullName>
    </submittedName>
</protein>
<organism evidence="2 3">
    <name type="scientific">Diplodia corticola</name>
    <dbReference type="NCBI Taxonomy" id="236234"/>
    <lineage>
        <taxon>Eukaryota</taxon>
        <taxon>Fungi</taxon>
        <taxon>Dikarya</taxon>
        <taxon>Ascomycota</taxon>
        <taxon>Pezizomycotina</taxon>
        <taxon>Dothideomycetes</taxon>
        <taxon>Dothideomycetes incertae sedis</taxon>
        <taxon>Botryosphaeriales</taxon>
        <taxon>Botryosphaeriaceae</taxon>
        <taxon>Diplodia</taxon>
    </lineage>
</organism>
<feature type="compositionally biased region" description="Polar residues" evidence="1">
    <location>
        <begin position="42"/>
        <end position="53"/>
    </location>
</feature>
<proteinExistence type="predicted"/>
<feature type="compositionally biased region" description="Low complexity" evidence="1">
    <location>
        <begin position="18"/>
        <end position="28"/>
    </location>
</feature>
<dbReference type="EMBL" id="MNUE01000083">
    <property type="protein sequence ID" value="OJD29345.1"/>
    <property type="molecule type" value="Genomic_DNA"/>
</dbReference>
<gene>
    <name evidence="2" type="ORF">BKCO1_830005</name>
</gene>
<evidence type="ECO:0000256" key="1">
    <source>
        <dbReference type="SAM" id="MobiDB-lite"/>
    </source>
</evidence>
<dbReference type="GeneID" id="31019798"/>
<accession>A0A1J9QLL3</accession>
<reference evidence="2 3" key="1">
    <citation type="submission" date="2016-10" db="EMBL/GenBank/DDBJ databases">
        <title>Proteomics and genomics reveal pathogen-plant mechanisms compatible with a hemibiotrophic lifestyle of Diplodia corticola.</title>
        <authorList>
            <person name="Fernandes I."/>
            <person name="De Jonge R."/>
            <person name="Van De Peer Y."/>
            <person name="Devreese B."/>
            <person name="Alves A."/>
            <person name="Esteves A.C."/>
        </authorList>
    </citation>
    <scope>NUCLEOTIDE SEQUENCE [LARGE SCALE GENOMIC DNA]</scope>
    <source>
        <strain evidence="2 3">CBS 112549</strain>
    </source>
</reference>
<name>A0A1J9QLL3_9PEZI</name>
<dbReference type="Proteomes" id="UP000183809">
    <property type="component" value="Unassembled WGS sequence"/>
</dbReference>
<feature type="region of interest" description="Disordered" evidence="1">
    <location>
        <begin position="1"/>
        <end position="53"/>
    </location>
</feature>